<reference evidence="7 8" key="1">
    <citation type="submission" date="2019-04" db="EMBL/GenBank/DDBJ databases">
        <title>Genome of a novel bacterium Candidatus Jettenia ecosi reconstructed from metagenome of an anammox bioreactor.</title>
        <authorList>
            <person name="Mardanov A.V."/>
            <person name="Beletsky A.V."/>
            <person name="Ravin N.V."/>
            <person name="Botchkova E.A."/>
            <person name="Litti Y.V."/>
            <person name="Nozhevnikova A.N."/>
        </authorList>
    </citation>
    <scope>NUCLEOTIDE SEQUENCE [LARGE SCALE GENOMIC DNA]</scope>
    <source>
        <strain evidence="7">J2</strain>
    </source>
</reference>
<evidence type="ECO:0000256" key="4">
    <source>
        <dbReference type="ARBA" id="ARBA00022827"/>
    </source>
</evidence>
<dbReference type="PANTHER" id="PTHR43429">
    <property type="entry name" value="PYRIDINE NUCLEOTIDE-DISULFIDE OXIDOREDUCTASE DOMAIN-CONTAINING"/>
    <property type="match status" value="1"/>
</dbReference>
<evidence type="ECO:0000313" key="7">
    <source>
        <dbReference type="EMBL" id="TLD41975.1"/>
    </source>
</evidence>
<dbReference type="PRINTS" id="PR00411">
    <property type="entry name" value="PNDRDTASEI"/>
</dbReference>
<gene>
    <name evidence="7" type="ORF">JETT_1764</name>
</gene>
<evidence type="ECO:0000313" key="8">
    <source>
        <dbReference type="Proteomes" id="UP000319783"/>
    </source>
</evidence>
<dbReference type="InterPro" id="IPR050260">
    <property type="entry name" value="FAD-bd_OxRdtase"/>
</dbReference>
<organism evidence="7 8">
    <name type="scientific">Candidatus Jettenia ecosi</name>
    <dbReference type="NCBI Taxonomy" id="2494326"/>
    <lineage>
        <taxon>Bacteria</taxon>
        <taxon>Pseudomonadati</taxon>
        <taxon>Planctomycetota</taxon>
        <taxon>Candidatus Brocadiia</taxon>
        <taxon>Candidatus Brocadiales</taxon>
        <taxon>Candidatus Brocadiaceae</taxon>
        <taxon>Candidatus Jettenia</taxon>
    </lineage>
</organism>
<feature type="domain" description="NADH-rubredoxin oxidoreductase C-terminal" evidence="6">
    <location>
        <begin position="315"/>
        <end position="383"/>
    </location>
</feature>
<dbReference type="EMBL" id="SULG01000031">
    <property type="protein sequence ID" value="TLD41975.1"/>
    <property type="molecule type" value="Genomic_DNA"/>
</dbReference>
<dbReference type="SUPFAM" id="SSF51905">
    <property type="entry name" value="FAD/NAD(P)-binding domain"/>
    <property type="match status" value="2"/>
</dbReference>
<sequence>MSMEYIIIGNGVAGTEAAKNIRKRDSTAEIKIFTNEYFPFYSRIMLPMLLAKEVSLEEIYVYKTEWYWKNKIQLYLNCTVKDIDHKNQTITLNDASHFTYNKLLFATGSSGNLPSVEGINTTEGVFTLRTIEDVTIITRRAAGSKTVTLIGGGLLGLEAGNSLSKLGLSVMIVEIFDRLLPRQLDAEGAAILQKQMEERGLKFLLGAKSQSIKDEGRTKILELNNGKTVEGDFIVVSAGIKPNIGLAKTIGISVDKGILVNDRMETNISHIYAAGDVAEHKSRIYGIWPAAQRQGVVAGINMAGGNEVYTGTVLSTTLKVAGISLTSMGDISTEDKTVEQIKVKDSGKNIYRKLFIKDGKILGAIFLGDVKNALDIGTLMEKKVDIRNHKEKILATDFDVKSLLK</sequence>
<dbReference type="Proteomes" id="UP000319783">
    <property type="component" value="Unassembled WGS sequence"/>
</dbReference>
<dbReference type="InterPro" id="IPR036188">
    <property type="entry name" value="FAD/NAD-bd_sf"/>
</dbReference>
<dbReference type="InterPro" id="IPR016156">
    <property type="entry name" value="FAD/NAD-linked_Rdtase_dimer_sf"/>
</dbReference>
<dbReference type="PRINTS" id="PR00368">
    <property type="entry name" value="FADPNR"/>
</dbReference>
<comment type="cofactor">
    <cofactor evidence="1">
        <name>FAD</name>
        <dbReference type="ChEBI" id="CHEBI:57692"/>
    </cofactor>
</comment>
<dbReference type="Gene3D" id="3.30.390.30">
    <property type="match status" value="1"/>
</dbReference>
<dbReference type="AlphaFoldDB" id="A0A533QB84"/>
<dbReference type="InterPro" id="IPR041575">
    <property type="entry name" value="Rubredoxin_C"/>
</dbReference>
<accession>A0A533QB84</accession>
<feature type="domain" description="FAD/NAD(P)-binding" evidence="5">
    <location>
        <begin position="4"/>
        <end position="295"/>
    </location>
</feature>
<evidence type="ECO:0000256" key="3">
    <source>
        <dbReference type="ARBA" id="ARBA00022630"/>
    </source>
</evidence>
<evidence type="ECO:0000256" key="2">
    <source>
        <dbReference type="ARBA" id="ARBA00006442"/>
    </source>
</evidence>
<dbReference type="Pfam" id="PF07992">
    <property type="entry name" value="Pyr_redox_2"/>
    <property type="match status" value="1"/>
</dbReference>
<comment type="caution">
    <text evidence="7">The sequence shown here is derived from an EMBL/GenBank/DDBJ whole genome shotgun (WGS) entry which is preliminary data.</text>
</comment>
<dbReference type="GO" id="GO:0016491">
    <property type="term" value="F:oxidoreductase activity"/>
    <property type="evidence" value="ECO:0007669"/>
    <property type="project" value="InterPro"/>
</dbReference>
<protein>
    <submittedName>
        <fullName evidence="7">Nitrite reductase [NAD(P)H] large subunit</fullName>
    </submittedName>
</protein>
<evidence type="ECO:0000259" key="6">
    <source>
        <dbReference type="Pfam" id="PF18267"/>
    </source>
</evidence>
<dbReference type="PANTHER" id="PTHR43429:SF3">
    <property type="entry name" value="NITRITE REDUCTASE [NAD(P)H]"/>
    <property type="match status" value="1"/>
</dbReference>
<evidence type="ECO:0000256" key="1">
    <source>
        <dbReference type="ARBA" id="ARBA00001974"/>
    </source>
</evidence>
<keyword evidence="3" id="KW-0285">Flavoprotein</keyword>
<keyword evidence="4" id="KW-0274">FAD</keyword>
<name>A0A533QB84_9BACT</name>
<dbReference type="InterPro" id="IPR023753">
    <property type="entry name" value="FAD/NAD-binding_dom"/>
</dbReference>
<evidence type="ECO:0000259" key="5">
    <source>
        <dbReference type="Pfam" id="PF07992"/>
    </source>
</evidence>
<dbReference type="Pfam" id="PF18267">
    <property type="entry name" value="Rubredoxin_C"/>
    <property type="match status" value="1"/>
</dbReference>
<dbReference type="Gene3D" id="3.50.50.60">
    <property type="entry name" value="FAD/NAD(P)-binding domain"/>
    <property type="match status" value="2"/>
</dbReference>
<proteinExistence type="inferred from homology"/>
<comment type="similarity">
    <text evidence="2">Belongs to the FAD-dependent oxidoreductase family.</text>
</comment>